<organism evidence="2 3">
    <name type="scientific">Allorhodopirellula heiligendammensis</name>
    <dbReference type="NCBI Taxonomy" id="2714739"/>
    <lineage>
        <taxon>Bacteria</taxon>
        <taxon>Pseudomonadati</taxon>
        <taxon>Planctomycetota</taxon>
        <taxon>Planctomycetia</taxon>
        <taxon>Pirellulales</taxon>
        <taxon>Pirellulaceae</taxon>
        <taxon>Allorhodopirellula</taxon>
    </lineage>
</organism>
<feature type="transmembrane region" description="Helical" evidence="1">
    <location>
        <begin position="107"/>
        <end position="127"/>
    </location>
</feature>
<feature type="transmembrane region" description="Helical" evidence="1">
    <location>
        <begin position="53"/>
        <end position="70"/>
    </location>
</feature>
<keyword evidence="1" id="KW-1133">Transmembrane helix</keyword>
<feature type="transmembrane region" description="Helical" evidence="1">
    <location>
        <begin position="190"/>
        <end position="210"/>
    </location>
</feature>
<keyword evidence="1" id="KW-0812">Transmembrane</keyword>
<evidence type="ECO:0000313" key="3">
    <source>
        <dbReference type="Proteomes" id="UP000319908"/>
    </source>
</evidence>
<dbReference type="OrthoDB" id="282179at2"/>
<evidence type="ECO:0000313" key="2">
    <source>
        <dbReference type="EMBL" id="TWU18501.1"/>
    </source>
</evidence>
<reference evidence="2 3" key="1">
    <citation type="journal article" date="2020" name="Antonie Van Leeuwenhoek">
        <title>Rhodopirellula heiligendammensis sp. nov., Rhodopirellula pilleata sp. nov., and Rhodopirellula solitaria sp. nov. isolated from natural or artificial marine surfaces in Northern Germany and California, USA, and emended description of the genus Rhodopirellula.</title>
        <authorList>
            <person name="Kallscheuer N."/>
            <person name="Wiegand S."/>
            <person name="Jogler M."/>
            <person name="Boedeker C."/>
            <person name="Peeters S.H."/>
            <person name="Rast P."/>
            <person name="Heuer A."/>
            <person name="Jetten M.S.M."/>
            <person name="Rohde M."/>
            <person name="Jogler C."/>
        </authorList>
    </citation>
    <scope>NUCLEOTIDE SEQUENCE [LARGE SCALE GENOMIC DNA]</scope>
    <source>
        <strain evidence="2 3">Poly21</strain>
    </source>
</reference>
<feature type="transmembrane region" description="Helical" evidence="1">
    <location>
        <begin position="77"/>
        <end position="92"/>
    </location>
</feature>
<feature type="transmembrane region" description="Helical" evidence="1">
    <location>
        <begin position="12"/>
        <end position="33"/>
    </location>
</feature>
<keyword evidence="3" id="KW-1185">Reference proteome</keyword>
<gene>
    <name evidence="2" type="ORF">Poly21_06640</name>
</gene>
<evidence type="ECO:0000256" key="1">
    <source>
        <dbReference type="SAM" id="Phobius"/>
    </source>
</evidence>
<comment type="caution">
    <text evidence="2">The sequence shown here is derived from an EMBL/GenBank/DDBJ whole genome shotgun (WGS) entry which is preliminary data.</text>
</comment>
<feature type="transmembrane region" description="Helical" evidence="1">
    <location>
        <begin position="139"/>
        <end position="157"/>
    </location>
</feature>
<proteinExistence type="predicted"/>
<keyword evidence="1" id="KW-0472">Membrane</keyword>
<dbReference type="RefSeq" id="WP_146405542.1">
    <property type="nucleotide sequence ID" value="NZ_SJPU01000001.1"/>
</dbReference>
<dbReference type="EMBL" id="SJPU01000001">
    <property type="protein sequence ID" value="TWU18501.1"/>
    <property type="molecule type" value="Genomic_DNA"/>
</dbReference>
<accession>A0A5C6C4N3</accession>
<protein>
    <submittedName>
        <fullName evidence="2">Uncharacterized protein</fullName>
    </submittedName>
</protein>
<dbReference type="AlphaFoldDB" id="A0A5C6C4N3"/>
<dbReference type="Proteomes" id="UP000319908">
    <property type="component" value="Unassembled WGS sequence"/>
</dbReference>
<sequence length="215" mass="23779">MSDHTLTRESPVYVLLRFLIYGLFAIVMGQIIVWNLNSLGVAALASENGVLEWVQVAFLAFASGLSACAFCTSRSGSTIYGLIACVTAYATAKECDTFFEAALFDDAYKYVAGVPLALLAGFLLYRGRMRFVNEISECIGYRWFGIFVTAGILLASLCQLLDSAHFWETFEQSLTLQDAKRLVEETSELYAYYFMSVAAVESFFQSRILIAPTAS</sequence>
<name>A0A5C6C4N3_9BACT</name>